<keyword evidence="3" id="KW-1185">Reference proteome</keyword>
<name>A0A364L9D0_TALAM</name>
<dbReference type="GeneID" id="63797537"/>
<dbReference type="OrthoDB" id="4526936at2759"/>
<evidence type="ECO:0000256" key="1">
    <source>
        <dbReference type="SAM" id="SignalP"/>
    </source>
</evidence>
<dbReference type="STRING" id="1196081.A0A364L9D0"/>
<proteinExistence type="predicted"/>
<feature type="signal peptide" evidence="1">
    <location>
        <begin position="1"/>
        <end position="17"/>
    </location>
</feature>
<dbReference type="RefSeq" id="XP_040736825.1">
    <property type="nucleotide sequence ID" value="XM_040881116.1"/>
</dbReference>
<dbReference type="EMBL" id="MIKG01000018">
    <property type="protein sequence ID" value="RAO72311.1"/>
    <property type="molecule type" value="Genomic_DNA"/>
</dbReference>
<reference evidence="2 3" key="1">
    <citation type="journal article" date="2017" name="Biotechnol. Biofuels">
        <title>Differential beta-glucosidase expression as a function of carbon source availability in Talaromyces amestolkiae: a genomic and proteomic approach.</title>
        <authorList>
            <person name="de Eugenio L.I."/>
            <person name="Mendez-Liter J.A."/>
            <person name="Nieto-Dominguez M."/>
            <person name="Alonso L."/>
            <person name="Gil-Munoz J."/>
            <person name="Barriuso J."/>
            <person name="Prieto A."/>
            <person name="Martinez M.J."/>
        </authorList>
    </citation>
    <scope>NUCLEOTIDE SEQUENCE [LARGE SCALE GENOMIC DNA]</scope>
    <source>
        <strain evidence="2 3">CIB</strain>
    </source>
</reference>
<accession>A0A364L9D0</accession>
<comment type="caution">
    <text evidence="2">The sequence shown here is derived from an EMBL/GenBank/DDBJ whole genome shotgun (WGS) entry which is preliminary data.</text>
</comment>
<keyword evidence="1" id="KW-0732">Signal</keyword>
<gene>
    <name evidence="2" type="ORF">BHQ10_008323</name>
</gene>
<evidence type="ECO:0000313" key="3">
    <source>
        <dbReference type="Proteomes" id="UP000249363"/>
    </source>
</evidence>
<dbReference type="AlphaFoldDB" id="A0A364L9D0"/>
<evidence type="ECO:0000313" key="2">
    <source>
        <dbReference type="EMBL" id="RAO72311.1"/>
    </source>
</evidence>
<protein>
    <recommendedName>
        <fullName evidence="4">Cell wall protein</fullName>
    </recommendedName>
</protein>
<sequence>MRFAAIAISALATCAFALPSAPVPAVLHHERGLISDVLNLLNPSDLLSGLSAEGAAAFVGASLGLKADLIDADAKAKLSVWLDGADIDIDASVKTSLKGWCSGSSAELDIDVIAAISLFAPCAVGIAAEGGLVVDVNGISSVGAAVGVILEASLQVELLAFLTATLDLDSEVNVALHICANGGLVTALTADVKAALTAWLSSSDCGLSAALKAAVGLWLEAEVGVGAIAIGTVSTAASISGSIGVSIDAAVDAAGLLSATYISALEAWIAGEVNLDADIKAILEICVGAKASITLDIEAVEKLTAWLLSTSCSLTVELKAAVLLWLHVRVTEVATISVLGAADIATLTTWIAGDIAADLSAVVKGVIGVAIAGEAVVNVAVDAVAELIGVLTGCVSGVEISVDIQIILGKWISGETCGCHSNDKRGLVGPVRV</sequence>
<feature type="chain" id="PRO_5016710337" description="Cell wall protein" evidence="1">
    <location>
        <begin position="18"/>
        <end position="433"/>
    </location>
</feature>
<dbReference type="Proteomes" id="UP000249363">
    <property type="component" value="Unassembled WGS sequence"/>
</dbReference>
<organism evidence="2 3">
    <name type="scientific">Talaromyces amestolkiae</name>
    <dbReference type="NCBI Taxonomy" id="1196081"/>
    <lineage>
        <taxon>Eukaryota</taxon>
        <taxon>Fungi</taxon>
        <taxon>Dikarya</taxon>
        <taxon>Ascomycota</taxon>
        <taxon>Pezizomycotina</taxon>
        <taxon>Eurotiomycetes</taxon>
        <taxon>Eurotiomycetidae</taxon>
        <taxon>Eurotiales</taxon>
        <taxon>Trichocomaceae</taxon>
        <taxon>Talaromyces</taxon>
        <taxon>Talaromyces sect. Talaromyces</taxon>
    </lineage>
</organism>
<evidence type="ECO:0008006" key="4">
    <source>
        <dbReference type="Google" id="ProtNLM"/>
    </source>
</evidence>